<reference evidence="2 3" key="2">
    <citation type="journal article" date="2019" name="G3 (Bethesda)">
        <title>Hybrid Assembly of the Genome of the Entomopathogenic Nematode Steinernema carpocapsae Identifies the X-Chromosome.</title>
        <authorList>
            <person name="Serra L."/>
            <person name="Macchietto M."/>
            <person name="Macias-Munoz A."/>
            <person name="McGill C.J."/>
            <person name="Rodriguez I.M."/>
            <person name="Rodriguez B."/>
            <person name="Murad R."/>
            <person name="Mortazavi A."/>
        </authorList>
    </citation>
    <scope>NUCLEOTIDE SEQUENCE [LARGE SCALE GENOMIC DNA]</scope>
    <source>
        <strain evidence="2 3">ALL</strain>
    </source>
</reference>
<evidence type="ECO:0008006" key="4">
    <source>
        <dbReference type="Google" id="ProtNLM"/>
    </source>
</evidence>
<evidence type="ECO:0000313" key="2">
    <source>
        <dbReference type="EMBL" id="TKR72276.1"/>
    </source>
</evidence>
<gene>
    <name evidence="2" type="ORF">L596_019750</name>
</gene>
<dbReference type="AlphaFoldDB" id="A0A4U5MRG9"/>
<comment type="caution">
    <text evidence="2">The sequence shown here is derived from an EMBL/GenBank/DDBJ whole genome shotgun (WGS) entry which is preliminary data.</text>
</comment>
<protein>
    <recommendedName>
        <fullName evidence="4">G-protein coupled receptors family 1 profile domain-containing protein</fullName>
    </recommendedName>
</protein>
<organism evidence="2 3">
    <name type="scientific">Steinernema carpocapsae</name>
    <name type="common">Entomopathogenic nematode</name>
    <dbReference type="NCBI Taxonomy" id="34508"/>
    <lineage>
        <taxon>Eukaryota</taxon>
        <taxon>Metazoa</taxon>
        <taxon>Ecdysozoa</taxon>
        <taxon>Nematoda</taxon>
        <taxon>Chromadorea</taxon>
        <taxon>Rhabditida</taxon>
        <taxon>Tylenchina</taxon>
        <taxon>Panagrolaimomorpha</taxon>
        <taxon>Strongyloidoidea</taxon>
        <taxon>Steinernematidae</taxon>
        <taxon>Steinernema</taxon>
    </lineage>
</organism>
<feature type="transmembrane region" description="Helical" evidence="1">
    <location>
        <begin position="93"/>
        <end position="112"/>
    </location>
</feature>
<dbReference type="Proteomes" id="UP000298663">
    <property type="component" value="Unassembled WGS sequence"/>
</dbReference>
<keyword evidence="1" id="KW-0472">Membrane</keyword>
<proteinExistence type="predicted"/>
<feature type="transmembrane region" description="Helical" evidence="1">
    <location>
        <begin position="6"/>
        <end position="28"/>
    </location>
</feature>
<name>A0A4U5MRG9_STECR</name>
<accession>A0A4U5MRG9</accession>
<keyword evidence="1" id="KW-0812">Transmembrane</keyword>
<keyword evidence="3" id="KW-1185">Reference proteome</keyword>
<dbReference type="EMBL" id="AZBU02000006">
    <property type="protein sequence ID" value="TKR72276.1"/>
    <property type="molecule type" value="Genomic_DNA"/>
</dbReference>
<sequence length="183" mass="20685">MLIEVVYAECAFSALVYLITVVLLFYIFKLKSVKSLWKNSPPLLMLFLSTFILAVEHWKTVVLWIFVLAGLVTYPMDPVYTRIDQIASFWSKWFYDAATIGIFLQRVFLLVYPSRLVLNRKLAVVIVFLEVLIPILLVGVFQGLNLMNGARKTASGSGSGLGREGDFLSKIVDLQISFQVVLL</sequence>
<keyword evidence="1" id="KW-1133">Transmembrane helix</keyword>
<feature type="transmembrane region" description="Helical" evidence="1">
    <location>
        <begin position="61"/>
        <end position="81"/>
    </location>
</feature>
<evidence type="ECO:0000256" key="1">
    <source>
        <dbReference type="SAM" id="Phobius"/>
    </source>
</evidence>
<evidence type="ECO:0000313" key="3">
    <source>
        <dbReference type="Proteomes" id="UP000298663"/>
    </source>
</evidence>
<feature type="transmembrane region" description="Helical" evidence="1">
    <location>
        <begin position="124"/>
        <end position="144"/>
    </location>
</feature>
<reference evidence="2 3" key="1">
    <citation type="journal article" date="2015" name="Genome Biol.">
        <title>Comparative genomics of Steinernema reveals deeply conserved gene regulatory networks.</title>
        <authorList>
            <person name="Dillman A.R."/>
            <person name="Macchietto M."/>
            <person name="Porter C.F."/>
            <person name="Rogers A."/>
            <person name="Williams B."/>
            <person name="Antoshechkin I."/>
            <person name="Lee M.M."/>
            <person name="Goodwin Z."/>
            <person name="Lu X."/>
            <person name="Lewis E.E."/>
            <person name="Goodrich-Blair H."/>
            <person name="Stock S.P."/>
            <person name="Adams B.J."/>
            <person name="Sternberg P.W."/>
            <person name="Mortazavi A."/>
        </authorList>
    </citation>
    <scope>NUCLEOTIDE SEQUENCE [LARGE SCALE GENOMIC DNA]</scope>
    <source>
        <strain evidence="2 3">ALL</strain>
    </source>
</reference>